<evidence type="ECO:0000313" key="2">
    <source>
        <dbReference type="EMBL" id="TJY37381.1"/>
    </source>
</evidence>
<dbReference type="SUPFAM" id="SSF56112">
    <property type="entry name" value="Protein kinase-like (PK-like)"/>
    <property type="match status" value="1"/>
</dbReference>
<gene>
    <name evidence="2" type="ORF">E5167_05385</name>
</gene>
<dbReference type="Gene3D" id="3.90.1200.10">
    <property type="match status" value="1"/>
</dbReference>
<dbReference type="PANTHER" id="PTHR21064">
    <property type="entry name" value="AMINOGLYCOSIDE PHOSPHOTRANSFERASE DOMAIN-CONTAINING PROTEIN-RELATED"/>
    <property type="match status" value="1"/>
</dbReference>
<comment type="caution">
    <text evidence="2">The sequence shown here is derived from an EMBL/GenBank/DDBJ whole genome shotgun (WGS) entry which is preliminary data.</text>
</comment>
<reference evidence="2 3" key="1">
    <citation type="submission" date="2019-04" db="EMBL/GenBank/DDBJ databases">
        <title>Lacinutrix sp. nov., isolated from marine water.</title>
        <authorList>
            <person name="Kim W."/>
        </authorList>
    </citation>
    <scope>NUCLEOTIDE SEQUENCE [LARGE SCALE GENOMIC DNA]</scope>
    <source>
        <strain evidence="2 3">CAU 1491</strain>
    </source>
</reference>
<dbReference type="AlphaFoldDB" id="A0A4U0EZ47"/>
<organism evidence="2 3">
    <name type="scientific">Pontimicrobium aquaticum</name>
    <dbReference type="NCBI Taxonomy" id="2565367"/>
    <lineage>
        <taxon>Bacteria</taxon>
        <taxon>Pseudomonadati</taxon>
        <taxon>Bacteroidota</taxon>
        <taxon>Flavobacteriia</taxon>
        <taxon>Flavobacteriales</taxon>
        <taxon>Flavobacteriaceae</taxon>
        <taxon>Pontimicrobium</taxon>
    </lineage>
</organism>
<dbReference type="EMBL" id="SUPL01000002">
    <property type="protein sequence ID" value="TJY37381.1"/>
    <property type="molecule type" value="Genomic_DNA"/>
</dbReference>
<dbReference type="GO" id="GO:0016740">
    <property type="term" value="F:transferase activity"/>
    <property type="evidence" value="ECO:0007669"/>
    <property type="project" value="UniProtKB-KW"/>
</dbReference>
<keyword evidence="3" id="KW-1185">Reference proteome</keyword>
<dbReference type="Gene3D" id="3.30.200.20">
    <property type="entry name" value="Phosphorylase Kinase, domain 1"/>
    <property type="match status" value="1"/>
</dbReference>
<name>A0A4U0EZ47_9FLAO</name>
<dbReference type="Proteomes" id="UP000307657">
    <property type="component" value="Unassembled WGS sequence"/>
</dbReference>
<accession>A0A4U0EZ47</accession>
<dbReference type="OrthoDB" id="526037at2"/>
<dbReference type="Pfam" id="PF01636">
    <property type="entry name" value="APH"/>
    <property type="match status" value="1"/>
</dbReference>
<feature type="domain" description="Aminoglycoside phosphotransferase" evidence="1">
    <location>
        <begin position="22"/>
        <end position="244"/>
    </location>
</feature>
<protein>
    <submittedName>
        <fullName evidence="2">Aminoglycoside phosphotransferase family protein</fullName>
    </submittedName>
</protein>
<dbReference type="PANTHER" id="PTHR21064:SF5">
    <property type="entry name" value="SLR1880 PROTEIN"/>
    <property type="match status" value="1"/>
</dbReference>
<evidence type="ECO:0000259" key="1">
    <source>
        <dbReference type="Pfam" id="PF01636"/>
    </source>
</evidence>
<dbReference type="RefSeq" id="WP_136841797.1">
    <property type="nucleotide sequence ID" value="NZ_SUPL01000002.1"/>
</dbReference>
<dbReference type="InterPro" id="IPR050249">
    <property type="entry name" value="Pseudomonas-type_ThrB"/>
</dbReference>
<evidence type="ECO:0000313" key="3">
    <source>
        <dbReference type="Proteomes" id="UP000307657"/>
    </source>
</evidence>
<keyword evidence="2" id="KW-0808">Transferase</keyword>
<sequence length="349" mass="40598">MSLDILNDIASQFNINTSNITFKPIIQGYINDTYLVEQDASPMYVLQRLNSHVFNNITGLHKNMENVLKMLKAEDYKTLQLIPTKNDLTYYRYKDGFWRLLSFIPNSVAYNITSNTKIAFEAGRIVGKFHKLLENEDITKYEEPLPNLNYLPFRIDEFKKAIKTTTKERLQKARLEIEFAKHHLHNFDTLYNAHLPFRICHNDTKLNNLLFDQNNKGLCLIDLDTIMKGYFHYDFGDLVRTVISEANEDEKNLSKIQFNIALFKSLVKGITSNGMLLTKKEIAFLPISCVLMPFMHGLRALTDYLNGNIYYKVSYPEQNLDRSKSLFRFATLATKKQSEIKAVIDFELN</sequence>
<proteinExistence type="predicted"/>
<dbReference type="InterPro" id="IPR002575">
    <property type="entry name" value="Aminoglycoside_PTrfase"/>
</dbReference>
<dbReference type="InterPro" id="IPR011009">
    <property type="entry name" value="Kinase-like_dom_sf"/>
</dbReference>